<dbReference type="AlphaFoldDB" id="A0A453JQK0"/>
<dbReference type="Proteomes" id="UP000015105">
    <property type="component" value="Chromosome 5D"/>
</dbReference>
<name>A0A453JQK0_AEGTS</name>
<dbReference type="PANTHER" id="PTHR36138:SF9">
    <property type="match status" value="1"/>
</dbReference>
<reference evidence="2" key="2">
    <citation type="journal article" date="2017" name="Nat. Plants">
        <title>The Aegilops tauschii genome reveals multiple impacts of transposons.</title>
        <authorList>
            <person name="Zhao G."/>
            <person name="Zou C."/>
            <person name="Li K."/>
            <person name="Wang K."/>
            <person name="Li T."/>
            <person name="Gao L."/>
            <person name="Zhang X."/>
            <person name="Wang H."/>
            <person name="Yang Z."/>
            <person name="Liu X."/>
            <person name="Jiang W."/>
            <person name="Mao L."/>
            <person name="Kong X."/>
            <person name="Jiao Y."/>
            <person name="Jia J."/>
        </authorList>
    </citation>
    <scope>NUCLEOTIDE SEQUENCE [LARGE SCALE GENOMIC DNA]</scope>
    <source>
        <strain evidence="2">cv. AL8/78</strain>
    </source>
</reference>
<evidence type="ECO:0000313" key="1">
    <source>
        <dbReference type="EnsemblPlants" id="AET5Gv20157000.1"/>
    </source>
</evidence>
<keyword evidence="2" id="KW-1185">Reference proteome</keyword>
<reference evidence="1" key="5">
    <citation type="journal article" date="2021" name="G3 (Bethesda)">
        <title>Aegilops tauschii genome assembly Aet v5.0 features greater sequence contiguity and improved annotation.</title>
        <authorList>
            <person name="Wang L."/>
            <person name="Zhu T."/>
            <person name="Rodriguez J.C."/>
            <person name="Deal K.R."/>
            <person name="Dubcovsky J."/>
            <person name="McGuire P.E."/>
            <person name="Lux T."/>
            <person name="Spannagl M."/>
            <person name="Mayer K.F.X."/>
            <person name="Baldrich P."/>
            <person name="Meyers B.C."/>
            <person name="Huo N."/>
            <person name="Gu Y.Q."/>
            <person name="Zhou H."/>
            <person name="Devos K.M."/>
            <person name="Bennetzen J.L."/>
            <person name="Unver T."/>
            <person name="Budak H."/>
            <person name="Gulick P.J."/>
            <person name="Galiba G."/>
            <person name="Kalapos B."/>
            <person name="Nelson D.R."/>
            <person name="Li P."/>
            <person name="You F.M."/>
            <person name="Luo M.C."/>
            <person name="Dvorak J."/>
        </authorList>
    </citation>
    <scope>NUCLEOTIDE SEQUENCE [LARGE SCALE GENOMIC DNA]</scope>
    <source>
        <strain evidence="1">cv. AL8/78</strain>
    </source>
</reference>
<dbReference type="PANTHER" id="PTHR36138">
    <property type="entry name" value="EXPRESSED PROTEIN-RELATED"/>
    <property type="match status" value="1"/>
</dbReference>
<evidence type="ECO:0000313" key="2">
    <source>
        <dbReference type="Proteomes" id="UP000015105"/>
    </source>
</evidence>
<reference evidence="1" key="4">
    <citation type="submission" date="2019-03" db="UniProtKB">
        <authorList>
            <consortium name="EnsemblPlants"/>
        </authorList>
    </citation>
    <scope>IDENTIFICATION</scope>
</reference>
<sequence length="99" mass="11477">MESSSPAHAQRKIRRLTQEEIEHAMALERRPFRPPGLDRFARLGPVGAAVLELLAEAAENVERMQDIRMAYKERVLREYAAKGYVEVTVHEEEEEEEEE</sequence>
<organism evidence="1 2">
    <name type="scientific">Aegilops tauschii subsp. strangulata</name>
    <name type="common">Goatgrass</name>
    <dbReference type="NCBI Taxonomy" id="200361"/>
    <lineage>
        <taxon>Eukaryota</taxon>
        <taxon>Viridiplantae</taxon>
        <taxon>Streptophyta</taxon>
        <taxon>Embryophyta</taxon>
        <taxon>Tracheophyta</taxon>
        <taxon>Spermatophyta</taxon>
        <taxon>Magnoliopsida</taxon>
        <taxon>Liliopsida</taxon>
        <taxon>Poales</taxon>
        <taxon>Poaceae</taxon>
        <taxon>BOP clade</taxon>
        <taxon>Pooideae</taxon>
        <taxon>Triticodae</taxon>
        <taxon>Triticeae</taxon>
        <taxon>Triticinae</taxon>
        <taxon>Aegilops</taxon>
    </lineage>
</organism>
<protein>
    <submittedName>
        <fullName evidence="1">Uncharacterized protein</fullName>
    </submittedName>
</protein>
<reference evidence="1" key="3">
    <citation type="journal article" date="2017" name="Nature">
        <title>Genome sequence of the progenitor of the wheat D genome Aegilops tauschii.</title>
        <authorList>
            <person name="Luo M.C."/>
            <person name="Gu Y.Q."/>
            <person name="Puiu D."/>
            <person name="Wang H."/>
            <person name="Twardziok S.O."/>
            <person name="Deal K.R."/>
            <person name="Huo N."/>
            <person name="Zhu T."/>
            <person name="Wang L."/>
            <person name="Wang Y."/>
            <person name="McGuire P.E."/>
            <person name="Liu S."/>
            <person name="Long H."/>
            <person name="Ramasamy R.K."/>
            <person name="Rodriguez J.C."/>
            <person name="Van S.L."/>
            <person name="Yuan L."/>
            <person name="Wang Z."/>
            <person name="Xia Z."/>
            <person name="Xiao L."/>
            <person name="Anderson O.D."/>
            <person name="Ouyang S."/>
            <person name="Liang Y."/>
            <person name="Zimin A.V."/>
            <person name="Pertea G."/>
            <person name="Qi P."/>
            <person name="Bennetzen J.L."/>
            <person name="Dai X."/>
            <person name="Dawson M.W."/>
            <person name="Muller H.G."/>
            <person name="Kugler K."/>
            <person name="Rivarola-Duarte L."/>
            <person name="Spannagl M."/>
            <person name="Mayer K.F.X."/>
            <person name="Lu F.H."/>
            <person name="Bevan M.W."/>
            <person name="Leroy P."/>
            <person name="Li P."/>
            <person name="You F.M."/>
            <person name="Sun Q."/>
            <person name="Liu Z."/>
            <person name="Lyons E."/>
            <person name="Wicker T."/>
            <person name="Salzberg S.L."/>
            <person name="Devos K.M."/>
            <person name="Dvorak J."/>
        </authorList>
    </citation>
    <scope>NUCLEOTIDE SEQUENCE [LARGE SCALE GENOMIC DNA]</scope>
    <source>
        <strain evidence="1">cv. AL8/78</strain>
    </source>
</reference>
<dbReference type="Gramene" id="AET5Gv20157000.1">
    <property type="protein sequence ID" value="AET5Gv20157000.1"/>
    <property type="gene ID" value="AET5Gv20157000"/>
</dbReference>
<accession>A0A453JQK0</accession>
<proteinExistence type="predicted"/>
<dbReference type="EnsemblPlants" id="AET5Gv20157000.1">
    <property type="protein sequence ID" value="AET5Gv20157000.1"/>
    <property type="gene ID" value="AET5Gv20157000"/>
</dbReference>
<reference evidence="2" key="1">
    <citation type="journal article" date="2014" name="Science">
        <title>Ancient hybridizations among the ancestral genomes of bread wheat.</title>
        <authorList>
            <consortium name="International Wheat Genome Sequencing Consortium,"/>
            <person name="Marcussen T."/>
            <person name="Sandve S.R."/>
            <person name="Heier L."/>
            <person name="Spannagl M."/>
            <person name="Pfeifer M."/>
            <person name="Jakobsen K.S."/>
            <person name="Wulff B.B."/>
            <person name="Steuernagel B."/>
            <person name="Mayer K.F."/>
            <person name="Olsen O.A."/>
        </authorList>
    </citation>
    <scope>NUCLEOTIDE SEQUENCE [LARGE SCALE GENOMIC DNA]</scope>
    <source>
        <strain evidence="2">cv. AL8/78</strain>
    </source>
</reference>